<reference evidence="2 3" key="1">
    <citation type="submission" date="2014-02" db="EMBL/GenBank/DDBJ databases">
        <title>The Genome Sequence of Trichophyton interdigitale MR816.</title>
        <authorList>
            <consortium name="The Broad Institute Genomics Platform"/>
            <person name="Cuomo C.A."/>
            <person name="White T.C."/>
            <person name="Graser Y."/>
            <person name="Martinez-Rossi N."/>
            <person name="Heitman J."/>
            <person name="Young S.K."/>
            <person name="Zeng Q."/>
            <person name="Gargeya S."/>
            <person name="Abouelleil A."/>
            <person name="Alvarado L."/>
            <person name="Chapman S.B."/>
            <person name="Gainer-Dewar J."/>
            <person name="Goldberg J."/>
            <person name="Griggs A."/>
            <person name="Gujja S."/>
            <person name="Hansen M."/>
            <person name="Howarth C."/>
            <person name="Imamovic A."/>
            <person name="Larimer J."/>
            <person name="Martinez D."/>
            <person name="Murphy C."/>
            <person name="Pearson M.D."/>
            <person name="Persinoti G."/>
            <person name="Poon T."/>
            <person name="Priest M."/>
            <person name="Roberts A.D."/>
            <person name="Saif S."/>
            <person name="Shea T.D."/>
            <person name="Sykes S.N."/>
            <person name="Wortman J."/>
            <person name="Nusbaum C."/>
            <person name="Birren B."/>
        </authorList>
    </citation>
    <scope>NUCLEOTIDE SEQUENCE [LARGE SCALE GENOMIC DNA]</scope>
    <source>
        <strain evidence="2 3">MR816</strain>
    </source>
</reference>
<evidence type="ECO:0000313" key="2">
    <source>
        <dbReference type="EMBL" id="KDB21340.1"/>
    </source>
</evidence>
<proteinExistence type="predicted"/>
<dbReference type="AlphaFoldDB" id="A0A059J0G3"/>
<sequence>MEKRRSAAQQQNQTSDGEGWLDVETSVKRRTAVEVGPDQIRADITRSAALRLVPWMQRDRQRQQRRRTRDSESVERASDKGEGGGEDEGEGEDETSRCVVRRREKGRAGNEPRAAARAGAACRGWSPGGPIRGGDGAEGGGASVPG</sequence>
<dbReference type="Proteomes" id="UP000024533">
    <property type="component" value="Unassembled WGS sequence"/>
</dbReference>
<evidence type="ECO:0000256" key="1">
    <source>
        <dbReference type="SAM" id="MobiDB-lite"/>
    </source>
</evidence>
<gene>
    <name evidence="2" type="ORF">H109_06727</name>
</gene>
<feature type="compositionally biased region" description="Low complexity" evidence="1">
    <location>
        <begin position="109"/>
        <end position="125"/>
    </location>
</feature>
<dbReference type="HOGENOM" id="CLU_1778780_0_0_1"/>
<protein>
    <submittedName>
        <fullName evidence="2">Uncharacterized protein</fullName>
    </submittedName>
</protein>
<feature type="compositionally biased region" description="Acidic residues" evidence="1">
    <location>
        <begin position="84"/>
        <end position="93"/>
    </location>
</feature>
<feature type="compositionally biased region" description="Gly residues" evidence="1">
    <location>
        <begin position="126"/>
        <end position="146"/>
    </location>
</feature>
<feature type="region of interest" description="Disordered" evidence="1">
    <location>
        <begin position="53"/>
        <end position="146"/>
    </location>
</feature>
<evidence type="ECO:0000313" key="3">
    <source>
        <dbReference type="Proteomes" id="UP000024533"/>
    </source>
</evidence>
<dbReference type="EMBL" id="AOKY01000538">
    <property type="protein sequence ID" value="KDB21340.1"/>
    <property type="molecule type" value="Genomic_DNA"/>
</dbReference>
<feature type="compositionally biased region" description="Basic and acidic residues" evidence="1">
    <location>
        <begin position="69"/>
        <end position="83"/>
    </location>
</feature>
<name>A0A059J0G3_TRIIM</name>
<feature type="compositionally biased region" description="Polar residues" evidence="1">
    <location>
        <begin position="7"/>
        <end position="16"/>
    </location>
</feature>
<feature type="region of interest" description="Disordered" evidence="1">
    <location>
        <begin position="1"/>
        <end position="23"/>
    </location>
</feature>
<accession>A0A059J0G3</accession>
<comment type="caution">
    <text evidence="2">The sequence shown here is derived from an EMBL/GenBank/DDBJ whole genome shotgun (WGS) entry which is preliminary data.</text>
</comment>
<organism evidence="2 3">
    <name type="scientific">Trichophyton interdigitale (strain MR816)</name>
    <dbReference type="NCBI Taxonomy" id="1215338"/>
    <lineage>
        <taxon>Eukaryota</taxon>
        <taxon>Fungi</taxon>
        <taxon>Dikarya</taxon>
        <taxon>Ascomycota</taxon>
        <taxon>Pezizomycotina</taxon>
        <taxon>Eurotiomycetes</taxon>
        <taxon>Eurotiomycetidae</taxon>
        <taxon>Onygenales</taxon>
        <taxon>Arthrodermataceae</taxon>
        <taxon>Trichophyton</taxon>
    </lineage>
</organism>
<keyword evidence="3" id="KW-1185">Reference proteome</keyword>